<dbReference type="InterPro" id="IPR027417">
    <property type="entry name" value="P-loop_NTPase"/>
</dbReference>
<protein>
    <submittedName>
        <fullName evidence="2">Rab5 GTPase</fullName>
    </submittedName>
</protein>
<keyword evidence="3" id="KW-1185">Reference proteome</keyword>
<dbReference type="GeneID" id="20713484"/>
<dbReference type="KEGG" id="tot:TOT_010000586"/>
<dbReference type="InterPro" id="IPR001806">
    <property type="entry name" value="Small_GTPase"/>
</dbReference>
<name>J4D5R0_THEOR</name>
<reference evidence="2 3" key="1">
    <citation type="journal article" date="2012" name="MBio">
        <title>Comparative genome analysis of three eukaryotic parasites with differing abilities to transform leukocytes reveals key mediators of Theileria-induced leukocyte transformation.</title>
        <authorList>
            <person name="Hayashida K."/>
            <person name="Hara Y."/>
            <person name="Abe T."/>
            <person name="Yamasaki C."/>
            <person name="Toyoda A."/>
            <person name="Kosuge T."/>
            <person name="Suzuki Y."/>
            <person name="Sato Y."/>
            <person name="Kawashima S."/>
            <person name="Katayama T."/>
            <person name="Wakaguri H."/>
            <person name="Inoue N."/>
            <person name="Homma K."/>
            <person name="Tada-Umezaki M."/>
            <person name="Yagi Y."/>
            <person name="Fujii Y."/>
            <person name="Habara T."/>
            <person name="Kanehisa M."/>
            <person name="Watanabe H."/>
            <person name="Ito K."/>
            <person name="Gojobori T."/>
            <person name="Sugawara H."/>
            <person name="Imanishi T."/>
            <person name="Weir W."/>
            <person name="Gardner M."/>
            <person name="Pain A."/>
            <person name="Shiels B."/>
            <person name="Hattori M."/>
            <person name="Nene V."/>
            <person name="Sugimoto C."/>
        </authorList>
    </citation>
    <scope>NUCLEOTIDE SEQUENCE [LARGE SCALE GENOMIC DNA]</scope>
    <source>
        <strain evidence="2 3">Shintoku</strain>
    </source>
</reference>
<dbReference type="RefSeq" id="XP_009689426.1">
    <property type="nucleotide sequence ID" value="XM_009691131.1"/>
</dbReference>
<accession>J4D5R0</accession>
<dbReference type="PRINTS" id="PR00449">
    <property type="entry name" value="RASTRNSFRMNG"/>
</dbReference>
<dbReference type="AlphaFoldDB" id="J4D5R0"/>
<dbReference type="NCBIfam" id="TIGR00231">
    <property type="entry name" value="small_GTP"/>
    <property type="match status" value="1"/>
</dbReference>
<proteinExistence type="predicted"/>
<dbReference type="GO" id="GO:0003924">
    <property type="term" value="F:GTPase activity"/>
    <property type="evidence" value="ECO:0007669"/>
    <property type="project" value="InterPro"/>
</dbReference>
<dbReference type="OrthoDB" id="63533at2759"/>
<dbReference type="GO" id="GO:0005525">
    <property type="term" value="F:GTP binding"/>
    <property type="evidence" value="ECO:0007669"/>
    <property type="project" value="InterPro"/>
</dbReference>
<dbReference type="PANTHER" id="PTHR47978">
    <property type="match status" value="1"/>
</dbReference>
<keyword evidence="1" id="KW-0547">Nucleotide-binding</keyword>
<evidence type="ECO:0000313" key="2">
    <source>
        <dbReference type="EMBL" id="BAM39125.1"/>
    </source>
</evidence>
<dbReference type="SMART" id="SM00173">
    <property type="entry name" value="RAS"/>
    <property type="match status" value="1"/>
</dbReference>
<dbReference type="Pfam" id="PF00071">
    <property type="entry name" value="Ras"/>
    <property type="match status" value="1"/>
</dbReference>
<dbReference type="EMBL" id="AP011946">
    <property type="protein sequence ID" value="BAM39125.1"/>
    <property type="molecule type" value="Genomic_DNA"/>
</dbReference>
<evidence type="ECO:0000313" key="3">
    <source>
        <dbReference type="Proteomes" id="UP000003786"/>
    </source>
</evidence>
<sequence length="212" mass="24015">MIKNFFNSLVGASESAETKQVSTASDSKNPIYQFKLVILGDTFVGKSCLVGRFVKNSFMEFQESTIGGTAKPSTHSLTNNLAAFMTQTVRLDDCTVKFEIWDTAGQERYRTLAPMYYRGSAAAIIVYDITLKESFNQAKSWIKELKSYVEPNIILVLIFISRWFKTLLPPTTVCSWRLLPKLIPKGKRLHEFHEGFKMDNRGSQNKLKCCSA</sequence>
<evidence type="ECO:0000256" key="1">
    <source>
        <dbReference type="ARBA" id="ARBA00022741"/>
    </source>
</evidence>
<dbReference type="STRING" id="869250.J4D5R0"/>
<dbReference type="OMA" id="TFMEFQE"/>
<dbReference type="SUPFAM" id="SSF52540">
    <property type="entry name" value="P-loop containing nucleoside triphosphate hydrolases"/>
    <property type="match status" value="1"/>
</dbReference>
<dbReference type="PROSITE" id="PS51421">
    <property type="entry name" value="RAS"/>
    <property type="match status" value="1"/>
</dbReference>
<dbReference type="Proteomes" id="UP000003786">
    <property type="component" value="Chromosome 1"/>
</dbReference>
<dbReference type="SMART" id="SM00175">
    <property type="entry name" value="RAB"/>
    <property type="match status" value="1"/>
</dbReference>
<dbReference type="FunFam" id="3.40.50.300:FF:001447">
    <property type="entry name" value="Ras-related protein Rab-1B"/>
    <property type="match status" value="1"/>
</dbReference>
<dbReference type="SMART" id="SM00174">
    <property type="entry name" value="RHO"/>
    <property type="match status" value="1"/>
</dbReference>
<dbReference type="Gene3D" id="3.40.50.300">
    <property type="entry name" value="P-loop containing nucleotide triphosphate hydrolases"/>
    <property type="match status" value="1"/>
</dbReference>
<dbReference type="VEuPathDB" id="PiroplasmaDB:TOT_010000586"/>
<gene>
    <name evidence="2" type="ORF">TOT_010000586</name>
</gene>
<dbReference type="eggNOG" id="KOG0092">
    <property type="taxonomic scope" value="Eukaryota"/>
</dbReference>
<organism evidence="2 3">
    <name type="scientific">Theileria orientalis strain Shintoku</name>
    <dbReference type="NCBI Taxonomy" id="869250"/>
    <lineage>
        <taxon>Eukaryota</taxon>
        <taxon>Sar</taxon>
        <taxon>Alveolata</taxon>
        <taxon>Apicomplexa</taxon>
        <taxon>Aconoidasida</taxon>
        <taxon>Piroplasmida</taxon>
        <taxon>Theileriidae</taxon>
        <taxon>Theileria</taxon>
    </lineage>
</organism>
<dbReference type="InterPro" id="IPR005225">
    <property type="entry name" value="Small_GTP-bd"/>
</dbReference>
<dbReference type="PROSITE" id="PS51419">
    <property type="entry name" value="RAB"/>
    <property type="match status" value="1"/>
</dbReference>